<dbReference type="EnsemblMetazoa" id="SMAR001700-RA">
    <property type="protein sequence ID" value="SMAR001700-PA"/>
    <property type="gene ID" value="SMAR001700"/>
</dbReference>
<accession>T1IL80</accession>
<feature type="compositionally biased region" description="Polar residues" evidence="11">
    <location>
        <begin position="741"/>
        <end position="750"/>
    </location>
</feature>
<keyword evidence="10" id="KW-0141">cGMP biosynthesis</keyword>
<dbReference type="Pfam" id="PF00069">
    <property type="entry name" value="Pkinase"/>
    <property type="match status" value="1"/>
</dbReference>
<dbReference type="GO" id="GO:0004016">
    <property type="term" value="F:adenylate cyclase activity"/>
    <property type="evidence" value="ECO:0007669"/>
    <property type="project" value="TreeGrafter"/>
</dbReference>
<evidence type="ECO:0000256" key="9">
    <source>
        <dbReference type="ARBA" id="ARBA00023239"/>
    </source>
</evidence>
<reference evidence="15" key="2">
    <citation type="submission" date="2015-02" db="UniProtKB">
        <authorList>
            <consortium name="EnsemblMetazoa"/>
        </authorList>
    </citation>
    <scope>IDENTIFICATION</scope>
</reference>
<evidence type="ECO:0000256" key="6">
    <source>
        <dbReference type="ARBA" id="ARBA00022989"/>
    </source>
</evidence>
<dbReference type="InterPro" id="IPR050401">
    <property type="entry name" value="Cyclic_nucleotide_synthase"/>
</dbReference>
<dbReference type="Gene3D" id="1.10.510.10">
    <property type="entry name" value="Transferase(Phosphotransferase) domain 1"/>
    <property type="match status" value="1"/>
</dbReference>
<dbReference type="InterPro" id="IPR001054">
    <property type="entry name" value="A/G_cyclase"/>
</dbReference>
<keyword evidence="4 12" id="KW-0812">Transmembrane</keyword>
<dbReference type="PROSITE" id="PS00022">
    <property type="entry name" value="EGF_1"/>
    <property type="match status" value="1"/>
</dbReference>
<protein>
    <recommendedName>
        <fullName evidence="3">guanylate cyclase</fullName>
        <ecNumber evidence="3">4.6.1.2</ecNumber>
    </recommendedName>
</protein>
<keyword evidence="5" id="KW-0547">Nucleotide-binding</keyword>
<dbReference type="GO" id="GO:0004383">
    <property type="term" value="F:guanylate cyclase activity"/>
    <property type="evidence" value="ECO:0007669"/>
    <property type="project" value="UniProtKB-EC"/>
</dbReference>
<dbReference type="SUPFAM" id="SSF56112">
    <property type="entry name" value="Protein kinase-like (PK-like)"/>
    <property type="match status" value="1"/>
</dbReference>
<dbReference type="Proteomes" id="UP000014500">
    <property type="component" value="Unassembled WGS sequence"/>
</dbReference>
<evidence type="ECO:0000256" key="3">
    <source>
        <dbReference type="ARBA" id="ARBA00012202"/>
    </source>
</evidence>
<dbReference type="eggNOG" id="KOG1023">
    <property type="taxonomic scope" value="Eukaryota"/>
</dbReference>
<feature type="domain" description="Guanylate cyclase" evidence="14">
    <location>
        <begin position="531"/>
        <end position="651"/>
    </location>
</feature>
<dbReference type="Pfam" id="PF00211">
    <property type="entry name" value="Guanylate_cyc"/>
    <property type="match status" value="1"/>
</dbReference>
<feature type="region of interest" description="Disordered" evidence="11">
    <location>
        <begin position="741"/>
        <end position="773"/>
    </location>
</feature>
<feature type="transmembrane region" description="Helical" evidence="12">
    <location>
        <begin position="45"/>
        <end position="65"/>
    </location>
</feature>
<evidence type="ECO:0000313" key="15">
    <source>
        <dbReference type="EnsemblMetazoa" id="SMAR001700-PA"/>
    </source>
</evidence>
<feature type="compositionally biased region" description="Polar residues" evidence="11">
    <location>
        <begin position="120"/>
        <end position="132"/>
    </location>
</feature>
<evidence type="ECO:0000259" key="13">
    <source>
        <dbReference type="PROSITE" id="PS50011"/>
    </source>
</evidence>
<dbReference type="InterPro" id="IPR029787">
    <property type="entry name" value="Nucleotide_cyclase"/>
</dbReference>
<dbReference type="EC" id="4.6.1.2" evidence="3"/>
<evidence type="ECO:0000256" key="11">
    <source>
        <dbReference type="SAM" id="MobiDB-lite"/>
    </source>
</evidence>
<evidence type="ECO:0000256" key="1">
    <source>
        <dbReference type="ARBA" id="ARBA00001436"/>
    </source>
</evidence>
<evidence type="ECO:0000256" key="8">
    <source>
        <dbReference type="ARBA" id="ARBA00023180"/>
    </source>
</evidence>
<dbReference type="SUPFAM" id="SSF55073">
    <property type="entry name" value="Nucleotide cyclase"/>
    <property type="match status" value="1"/>
</dbReference>
<evidence type="ECO:0000256" key="10">
    <source>
        <dbReference type="ARBA" id="ARBA00023293"/>
    </source>
</evidence>
<keyword evidence="16" id="KW-1185">Reference proteome</keyword>
<organism evidence="15 16">
    <name type="scientific">Strigamia maritima</name>
    <name type="common">European centipede</name>
    <name type="synonym">Geophilus maritimus</name>
    <dbReference type="NCBI Taxonomy" id="126957"/>
    <lineage>
        <taxon>Eukaryota</taxon>
        <taxon>Metazoa</taxon>
        <taxon>Ecdysozoa</taxon>
        <taxon>Arthropoda</taxon>
        <taxon>Myriapoda</taxon>
        <taxon>Chilopoda</taxon>
        <taxon>Pleurostigmophora</taxon>
        <taxon>Geophilomorpha</taxon>
        <taxon>Linotaeniidae</taxon>
        <taxon>Strigamia</taxon>
    </lineage>
</organism>
<dbReference type="PANTHER" id="PTHR11920:SF501">
    <property type="entry name" value="GUANYLATE CYCLASE 32E"/>
    <property type="match status" value="1"/>
</dbReference>
<evidence type="ECO:0000256" key="2">
    <source>
        <dbReference type="ARBA" id="ARBA00004167"/>
    </source>
</evidence>
<keyword evidence="6 12" id="KW-1133">Transmembrane helix</keyword>
<dbReference type="Gene3D" id="6.10.250.780">
    <property type="match status" value="1"/>
</dbReference>
<dbReference type="EMBL" id="JH430738">
    <property type="status" value="NOT_ANNOTATED_CDS"/>
    <property type="molecule type" value="Genomic_DNA"/>
</dbReference>
<dbReference type="GO" id="GO:0007168">
    <property type="term" value="P:receptor guanylyl cyclase signaling pathway"/>
    <property type="evidence" value="ECO:0007669"/>
    <property type="project" value="TreeGrafter"/>
</dbReference>
<evidence type="ECO:0000259" key="14">
    <source>
        <dbReference type="PROSITE" id="PS50125"/>
    </source>
</evidence>
<dbReference type="PROSITE" id="PS50125">
    <property type="entry name" value="GUANYLATE_CYCLASE_2"/>
    <property type="match status" value="1"/>
</dbReference>
<dbReference type="InterPro" id="IPR000742">
    <property type="entry name" value="EGF"/>
</dbReference>
<dbReference type="STRING" id="126957.T1IL80"/>
<comment type="catalytic activity">
    <reaction evidence="1">
        <text>GTP = 3',5'-cyclic GMP + diphosphate</text>
        <dbReference type="Rhea" id="RHEA:13665"/>
        <dbReference type="ChEBI" id="CHEBI:33019"/>
        <dbReference type="ChEBI" id="CHEBI:37565"/>
        <dbReference type="ChEBI" id="CHEBI:57746"/>
        <dbReference type="EC" id="4.6.1.2"/>
    </reaction>
</comment>
<dbReference type="GO" id="GO:0001653">
    <property type="term" value="F:peptide receptor activity"/>
    <property type="evidence" value="ECO:0007669"/>
    <property type="project" value="TreeGrafter"/>
</dbReference>
<evidence type="ECO:0000256" key="4">
    <source>
        <dbReference type="ARBA" id="ARBA00022692"/>
    </source>
</evidence>
<evidence type="ECO:0000256" key="7">
    <source>
        <dbReference type="ARBA" id="ARBA00023136"/>
    </source>
</evidence>
<reference evidence="16" key="1">
    <citation type="submission" date="2011-05" db="EMBL/GenBank/DDBJ databases">
        <authorList>
            <person name="Richards S.R."/>
            <person name="Qu J."/>
            <person name="Jiang H."/>
            <person name="Jhangiani S.N."/>
            <person name="Agravi P."/>
            <person name="Goodspeed R."/>
            <person name="Gross S."/>
            <person name="Mandapat C."/>
            <person name="Jackson L."/>
            <person name="Mathew T."/>
            <person name="Pu L."/>
            <person name="Thornton R."/>
            <person name="Saada N."/>
            <person name="Wilczek-Boney K.B."/>
            <person name="Lee S."/>
            <person name="Kovar C."/>
            <person name="Wu Y."/>
            <person name="Scherer S.E."/>
            <person name="Worley K.C."/>
            <person name="Muzny D.M."/>
            <person name="Gibbs R."/>
        </authorList>
    </citation>
    <scope>NUCLEOTIDE SEQUENCE</scope>
    <source>
        <strain evidence="16">Brora</strain>
    </source>
</reference>
<dbReference type="PROSITE" id="PS01186">
    <property type="entry name" value="EGF_2"/>
    <property type="match status" value="1"/>
</dbReference>
<keyword evidence="9" id="KW-0456">Lyase</keyword>
<dbReference type="InterPro" id="IPR000719">
    <property type="entry name" value="Prot_kinase_dom"/>
</dbReference>
<dbReference type="AlphaFoldDB" id="T1IL80"/>
<dbReference type="SMART" id="SM00044">
    <property type="entry name" value="CYCc"/>
    <property type="match status" value="1"/>
</dbReference>
<keyword evidence="8" id="KW-0325">Glycoprotein</keyword>
<dbReference type="InterPro" id="IPR011009">
    <property type="entry name" value="Kinase-like_dom_sf"/>
</dbReference>
<dbReference type="CDD" id="cd07302">
    <property type="entry name" value="CHD"/>
    <property type="match status" value="1"/>
</dbReference>
<dbReference type="PROSITE" id="PS50011">
    <property type="entry name" value="PROTEIN_KINASE_DOM"/>
    <property type="match status" value="1"/>
</dbReference>
<dbReference type="GO" id="GO:0005524">
    <property type="term" value="F:ATP binding"/>
    <property type="evidence" value="ECO:0007669"/>
    <property type="project" value="InterPro"/>
</dbReference>
<proteinExistence type="predicted"/>
<dbReference type="GO" id="GO:0004672">
    <property type="term" value="F:protein kinase activity"/>
    <property type="evidence" value="ECO:0007669"/>
    <property type="project" value="InterPro"/>
</dbReference>
<comment type="subcellular location">
    <subcellularLocation>
        <location evidence="2">Membrane</location>
        <topology evidence="2">Single-pass membrane protein</topology>
    </subcellularLocation>
</comment>
<evidence type="ECO:0000313" key="16">
    <source>
        <dbReference type="Proteomes" id="UP000014500"/>
    </source>
</evidence>
<dbReference type="GO" id="GO:0005886">
    <property type="term" value="C:plasma membrane"/>
    <property type="evidence" value="ECO:0007669"/>
    <property type="project" value="TreeGrafter"/>
</dbReference>
<keyword evidence="7 12" id="KW-0472">Membrane</keyword>
<dbReference type="Gene3D" id="3.30.70.1230">
    <property type="entry name" value="Nucleotide cyclase"/>
    <property type="match status" value="1"/>
</dbReference>
<dbReference type="HOGENOM" id="CLU_001072_1_3_1"/>
<dbReference type="PANTHER" id="PTHR11920">
    <property type="entry name" value="GUANYLYL CYCLASE"/>
    <property type="match status" value="1"/>
</dbReference>
<evidence type="ECO:0000256" key="12">
    <source>
        <dbReference type="SAM" id="Phobius"/>
    </source>
</evidence>
<feature type="domain" description="Protein kinase" evidence="13">
    <location>
        <begin position="87"/>
        <end position="464"/>
    </location>
</feature>
<feature type="compositionally biased region" description="Acidic residues" evidence="11">
    <location>
        <begin position="753"/>
        <end position="767"/>
    </location>
</feature>
<dbReference type="PhylomeDB" id="T1IL80"/>
<feature type="region of interest" description="Disordered" evidence="11">
    <location>
        <begin position="113"/>
        <end position="132"/>
    </location>
</feature>
<dbReference type="GO" id="GO:0035556">
    <property type="term" value="P:intracellular signal transduction"/>
    <property type="evidence" value="ECO:0007669"/>
    <property type="project" value="InterPro"/>
</dbReference>
<sequence>MCEQTGSSQWEFLAIGVGKNCINGECVQPNYCKCYIGYHGESCQVMTGVLVIAIAISFLVVTTVLDNLYKQIKQEELLNTDWLVDWKEVTEKTTQSNLGTVYSNRPSSTALPNIPRTTKIDTGTPHSSRGETSITSTIENAVVWKGKDYYAKKIVRDSVDIGLPEIRQEIMLLRGISHNNLVRFFGICPVAPNVALLIEIMPKESLDKILHNEIYNLSWAFKFSILRDIVNGMEYLHATKLMSHGRLKTANCLIDNKWTCKVSGELTTRFGVPSIRKSIFSKENHEEIKRYFAFIYLGHKLKTICPFRYMIWTAPELLRVCLSPNDIENGTKHGDIFSFGIILTEVCSHKSAYFSELQILSIDELLRLLRNFQDVSSSGIKKVNNKVEFSLYKVCKSCFKFLEIHNYDTSRPIRPALKHLKMPESYSERKGLLQLILETTSEEPTSRPSFSVIAKRLNSIHPLKGELIENLIFMLEKYSHHLQEILNDKIIEIQSEKTRTEELISRFLPPSVAQLMKQGHDIIPEWHDNVSIFYSDIVGFTGIAKESRPMQVVELLNDLYTCFDSIIERFQVYKLETIGDAYCVVSGIPTPNQFHYEEIATMALCILSAITTFPIRHMPQKVLEIRIGIHSGSCVTAVLGVKMPRYCIFGDDTVCYTTRTWKSQFSEVLHTLTSTISTYWLVGKKGFDNALPGTPFLKTQRESDVSFRKSDSIATVTYTKSETTLEEPKEIIEVVKRSKISMNSTESPTLIETVDDDECASSGDDEPVSAGGI</sequence>
<evidence type="ECO:0000256" key="5">
    <source>
        <dbReference type="ARBA" id="ARBA00022741"/>
    </source>
</evidence>
<name>T1IL80_STRMM</name>